<protein>
    <recommendedName>
        <fullName evidence="4">Secreted protein</fullName>
    </recommendedName>
</protein>
<evidence type="ECO:0000256" key="1">
    <source>
        <dbReference type="SAM" id="SignalP"/>
    </source>
</evidence>
<reference evidence="2 3" key="1">
    <citation type="submission" date="2022-01" db="EMBL/GenBank/DDBJ databases">
        <authorList>
            <person name="Xiong W."/>
            <person name="Schranz E."/>
        </authorList>
    </citation>
    <scope>NUCLEOTIDE SEQUENCE [LARGE SCALE GENOMIC DNA]</scope>
</reference>
<organism evidence="2 3">
    <name type="scientific">Lactuca virosa</name>
    <dbReference type="NCBI Taxonomy" id="75947"/>
    <lineage>
        <taxon>Eukaryota</taxon>
        <taxon>Viridiplantae</taxon>
        <taxon>Streptophyta</taxon>
        <taxon>Embryophyta</taxon>
        <taxon>Tracheophyta</taxon>
        <taxon>Spermatophyta</taxon>
        <taxon>Magnoliopsida</taxon>
        <taxon>eudicotyledons</taxon>
        <taxon>Gunneridae</taxon>
        <taxon>Pentapetalae</taxon>
        <taxon>asterids</taxon>
        <taxon>campanulids</taxon>
        <taxon>Asterales</taxon>
        <taxon>Asteraceae</taxon>
        <taxon>Cichorioideae</taxon>
        <taxon>Cichorieae</taxon>
        <taxon>Lactucinae</taxon>
        <taxon>Lactuca</taxon>
    </lineage>
</organism>
<sequence>MFWILLIFLLHTFLATNYTFASTALNCFSLRLLCSILGSTVDRLGILGLSKRKVPATTHHFLNDHISLNSVLLRLKSDA</sequence>
<dbReference type="AlphaFoldDB" id="A0AAU9PQ12"/>
<keyword evidence="1" id="KW-0732">Signal</keyword>
<accession>A0AAU9PQ12</accession>
<feature type="chain" id="PRO_5043426289" description="Secreted protein" evidence="1">
    <location>
        <begin position="16"/>
        <end position="79"/>
    </location>
</feature>
<comment type="caution">
    <text evidence="2">The sequence shown here is derived from an EMBL/GenBank/DDBJ whole genome shotgun (WGS) entry which is preliminary data.</text>
</comment>
<gene>
    <name evidence="2" type="ORF">LVIROSA_LOCUS37450</name>
</gene>
<feature type="signal peptide" evidence="1">
    <location>
        <begin position="1"/>
        <end position="15"/>
    </location>
</feature>
<evidence type="ECO:0000313" key="2">
    <source>
        <dbReference type="EMBL" id="CAH1452133.1"/>
    </source>
</evidence>
<dbReference type="EMBL" id="CAKMRJ010005745">
    <property type="protein sequence ID" value="CAH1452133.1"/>
    <property type="molecule type" value="Genomic_DNA"/>
</dbReference>
<name>A0AAU9PQ12_9ASTR</name>
<keyword evidence="3" id="KW-1185">Reference proteome</keyword>
<dbReference type="Proteomes" id="UP001157418">
    <property type="component" value="Unassembled WGS sequence"/>
</dbReference>
<proteinExistence type="predicted"/>
<evidence type="ECO:0008006" key="4">
    <source>
        <dbReference type="Google" id="ProtNLM"/>
    </source>
</evidence>
<evidence type="ECO:0000313" key="3">
    <source>
        <dbReference type="Proteomes" id="UP001157418"/>
    </source>
</evidence>